<dbReference type="SUPFAM" id="SSF51182">
    <property type="entry name" value="RmlC-like cupins"/>
    <property type="match status" value="1"/>
</dbReference>
<keyword evidence="3" id="KW-1185">Reference proteome</keyword>
<sequence length="115" mass="13121">MTNIFPEPILRLPEADIPLKGISAYLSQGENHQVIFMYFGEDVDLPEHSHKSQWGVVFEGKLDLTIGGVKKTYLKGDHYFIPEGVRHSGHIYAGLNVMDYFDQKDRYGIKPGQRL</sequence>
<dbReference type="AlphaFoldDB" id="A0AAP2RC71"/>
<dbReference type="InterPro" id="IPR011051">
    <property type="entry name" value="RmlC_Cupin_sf"/>
</dbReference>
<dbReference type="RefSeq" id="WP_230740316.1">
    <property type="nucleotide sequence ID" value="NZ_PGCK01000002.1"/>
</dbReference>
<reference evidence="2 3" key="1">
    <citation type="submission" date="2017-11" db="EMBL/GenBank/DDBJ databases">
        <title>Isolation and Characterization of Family Methanocellaceae Species from Potential Methane Hydrate Area Offshore Southwestern Taiwan.</title>
        <authorList>
            <person name="Zhang W.-L."/>
            <person name="Chen W.-C."/>
            <person name="Lai M.-C."/>
            <person name="Chen S.-C."/>
        </authorList>
    </citation>
    <scope>NUCLEOTIDE SEQUENCE [LARGE SCALE GENOMIC DNA]</scope>
    <source>
        <strain evidence="2 3">CWC-04</strain>
    </source>
</reference>
<gene>
    <name evidence="2" type="ORF">CUJ83_02585</name>
</gene>
<organism evidence="2 3">
    <name type="scientific">Methanooceanicella nereidis</name>
    <dbReference type="NCBI Taxonomy" id="2052831"/>
    <lineage>
        <taxon>Archaea</taxon>
        <taxon>Methanobacteriati</taxon>
        <taxon>Methanobacteriota</taxon>
        <taxon>Stenosarchaea group</taxon>
        <taxon>Methanomicrobia</taxon>
        <taxon>Methanocellales</taxon>
        <taxon>Methanocellaceae</taxon>
        <taxon>Methanooceanicella</taxon>
    </lineage>
</organism>
<accession>A0AAP2RC71</accession>
<comment type="caution">
    <text evidence="2">The sequence shown here is derived from an EMBL/GenBank/DDBJ whole genome shotgun (WGS) entry which is preliminary data.</text>
</comment>
<name>A0AAP2RC71_9EURY</name>
<dbReference type="InterPro" id="IPR013096">
    <property type="entry name" value="Cupin_2"/>
</dbReference>
<feature type="domain" description="Cupin type-2" evidence="1">
    <location>
        <begin position="46"/>
        <end position="88"/>
    </location>
</feature>
<dbReference type="Pfam" id="PF07883">
    <property type="entry name" value="Cupin_2"/>
    <property type="match status" value="1"/>
</dbReference>
<dbReference type="EMBL" id="PGCK01000002">
    <property type="protein sequence ID" value="MCD1293885.1"/>
    <property type="molecule type" value="Genomic_DNA"/>
</dbReference>
<dbReference type="Proteomes" id="UP001320159">
    <property type="component" value="Unassembled WGS sequence"/>
</dbReference>
<protein>
    <submittedName>
        <fullName evidence="2">Cupin domain-containing protein</fullName>
    </submittedName>
</protein>
<evidence type="ECO:0000313" key="3">
    <source>
        <dbReference type="Proteomes" id="UP001320159"/>
    </source>
</evidence>
<dbReference type="InterPro" id="IPR014710">
    <property type="entry name" value="RmlC-like_jellyroll"/>
</dbReference>
<evidence type="ECO:0000259" key="1">
    <source>
        <dbReference type="Pfam" id="PF07883"/>
    </source>
</evidence>
<evidence type="ECO:0000313" key="2">
    <source>
        <dbReference type="EMBL" id="MCD1293885.1"/>
    </source>
</evidence>
<proteinExistence type="predicted"/>
<dbReference type="Gene3D" id="2.60.120.10">
    <property type="entry name" value="Jelly Rolls"/>
    <property type="match status" value="1"/>
</dbReference>